<protein>
    <submittedName>
        <fullName evidence="7">Manganese/zinc/iron transport system substrate-binding protein</fullName>
    </submittedName>
</protein>
<sequence length="312" mass="34542">MKRRLLALTAFIILVFMTACSEGSSKTEAEKKGEGQDKMKVTSTTAQIGDIVKNVGGEHVEAESLMGPGTDPHLYQATQQDIGKLNGADIIFYNGLNLEGKMGEIFEKMNKEKPTHAVAEGVPEESLIREGEDAFDPHVWFDIELWQYAVDEVVKGLSEVDKDHADEFKENGENYKQELTELDAWAKESLHEIPEKSRVLVTAHDAFTYFGNAYGMEVKGLQGLSTESEYGIKDVQNIVNVLVEREIKAVFVESSISERSINAVVEGAKEKGHDVEIGGELYSDAMGEEGTEEGTYIGMFKHNINTIKDALK</sequence>
<keyword evidence="3" id="KW-0479">Metal-binding</keyword>
<evidence type="ECO:0000256" key="6">
    <source>
        <dbReference type="SAM" id="SignalP"/>
    </source>
</evidence>
<dbReference type="SUPFAM" id="SSF53807">
    <property type="entry name" value="Helical backbone' metal receptor"/>
    <property type="match status" value="1"/>
</dbReference>
<dbReference type="PROSITE" id="PS51257">
    <property type="entry name" value="PROKAR_LIPOPROTEIN"/>
    <property type="match status" value="1"/>
</dbReference>
<dbReference type="RefSeq" id="WP_077113895.1">
    <property type="nucleotide sequence ID" value="NZ_JAFBFH010000023.1"/>
</dbReference>
<dbReference type="Gene3D" id="3.40.50.1980">
    <property type="entry name" value="Nitrogenase molybdenum iron protein domain"/>
    <property type="match status" value="2"/>
</dbReference>
<evidence type="ECO:0000313" key="7">
    <source>
        <dbReference type="EMBL" id="MBM7716170.1"/>
    </source>
</evidence>
<comment type="similarity">
    <text evidence="5">Belongs to the bacterial solute-binding protein 9 family.</text>
</comment>
<accession>A0ABS2R943</accession>
<reference evidence="7 8" key="1">
    <citation type="submission" date="2021-01" db="EMBL/GenBank/DDBJ databases">
        <title>Genomic Encyclopedia of Type Strains, Phase IV (KMG-IV): sequencing the most valuable type-strain genomes for metagenomic binning, comparative biology and taxonomic classification.</title>
        <authorList>
            <person name="Goeker M."/>
        </authorList>
    </citation>
    <scope>NUCLEOTIDE SEQUENCE [LARGE SCALE GENOMIC DNA]</scope>
    <source>
        <strain evidence="7 8">DSM 105453</strain>
    </source>
</reference>
<dbReference type="PANTHER" id="PTHR42953:SF1">
    <property type="entry name" value="METAL-BINDING PROTEIN HI_0362-RELATED"/>
    <property type="match status" value="1"/>
</dbReference>
<dbReference type="PANTHER" id="PTHR42953">
    <property type="entry name" value="HIGH-AFFINITY ZINC UPTAKE SYSTEM PROTEIN ZNUA-RELATED"/>
    <property type="match status" value="1"/>
</dbReference>
<feature type="signal peptide" evidence="6">
    <location>
        <begin position="1"/>
        <end position="21"/>
    </location>
</feature>
<name>A0ABS2R943_9BACI</name>
<evidence type="ECO:0000256" key="2">
    <source>
        <dbReference type="ARBA" id="ARBA00022448"/>
    </source>
</evidence>
<gene>
    <name evidence="7" type="ORF">JOC94_003181</name>
</gene>
<proteinExistence type="inferred from homology"/>
<dbReference type="PRINTS" id="PR00690">
    <property type="entry name" value="ADHESNFAMILY"/>
</dbReference>
<comment type="caution">
    <text evidence="7">The sequence shown here is derived from an EMBL/GenBank/DDBJ whole genome shotgun (WGS) entry which is preliminary data.</text>
</comment>
<evidence type="ECO:0000256" key="3">
    <source>
        <dbReference type="ARBA" id="ARBA00022723"/>
    </source>
</evidence>
<evidence type="ECO:0000256" key="1">
    <source>
        <dbReference type="ARBA" id="ARBA00004196"/>
    </source>
</evidence>
<comment type="subcellular location">
    <subcellularLocation>
        <location evidence="1">Cell envelope</location>
    </subcellularLocation>
</comment>
<feature type="chain" id="PRO_5046581060" evidence="6">
    <location>
        <begin position="22"/>
        <end position="312"/>
    </location>
</feature>
<evidence type="ECO:0000256" key="5">
    <source>
        <dbReference type="RuleBase" id="RU003512"/>
    </source>
</evidence>
<dbReference type="InterPro" id="IPR006128">
    <property type="entry name" value="Lipoprotein_PsaA-like"/>
</dbReference>
<dbReference type="InterPro" id="IPR050492">
    <property type="entry name" value="Bact_metal-bind_prot9"/>
</dbReference>
<dbReference type="PRINTS" id="PR00691">
    <property type="entry name" value="ADHESINB"/>
</dbReference>
<dbReference type="Pfam" id="PF01297">
    <property type="entry name" value="ZnuA"/>
    <property type="match status" value="1"/>
</dbReference>
<organism evidence="7 8">
    <name type="scientific">Siminovitchia thermophila</name>
    <dbReference type="NCBI Taxonomy" id="1245522"/>
    <lineage>
        <taxon>Bacteria</taxon>
        <taxon>Bacillati</taxon>
        <taxon>Bacillota</taxon>
        <taxon>Bacilli</taxon>
        <taxon>Bacillales</taxon>
        <taxon>Bacillaceae</taxon>
        <taxon>Siminovitchia</taxon>
    </lineage>
</organism>
<dbReference type="InterPro" id="IPR006127">
    <property type="entry name" value="ZnuA-like"/>
</dbReference>
<dbReference type="EMBL" id="JAFBFH010000023">
    <property type="protein sequence ID" value="MBM7716170.1"/>
    <property type="molecule type" value="Genomic_DNA"/>
</dbReference>
<dbReference type="InterPro" id="IPR006129">
    <property type="entry name" value="AdhesinB"/>
</dbReference>
<dbReference type="Proteomes" id="UP000823485">
    <property type="component" value="Unassembled WGS sequence"/>
</dbReference>
<keyword evidence="4 6" id="KW-0732">Signal</keyword>
<keyword evidence="8" id="KW-1185">Reference proteome</keyword>
<keyword evidence="2 5" id="KW-0813">Transport</keyword>
<evidence type="ECO:0000313" key="8">
    <source>
        <dbReference type="Proteomes" id="UP000823485"/>
    </source>
</evidence>
<evidence type="ECO:0000256" key="4">
    <source>
        <dbReference type="ARBA" id="ARBA00022729"/>
    </source>
</evidence>